<dbReference type="AlphaFoldDB" id="A0A519BAK5"/>
<protein>
    <submittedName>
        <fullName evidence="1">Uncharacterized protein</fullName>
    </submittedName>
</protein>
<proteinExistence type="predicted"/>
<gene>
    <name evidence="1" type="ORF">EVJ47_06505</name>
</gene>
<accession>A0A519BAK5</accession>
<dbReference type="EMBL" id="SGBD01000003">
    <property type="protein sequence ID" value="RZD14313.1"/>
    <property type="molecule type" value="Genomic_DNA"/>
</dbReference>
<organism evidence="1 2">
    <name type="scientific">Candidatus Acidulodesulfobacterium ferriphilum</name>
    <dbReference type="NCBI Taxonomy" id="2597223"/>
    <lineage>
        <taxon>Bacteria</taxon>
        <taxon>Deltaproteobacteria</taxon>
        <taxon>Candidatus Acidulodesulfobacterales</taxon>
        <taxon>Candidatus Acidulodesulfobacterium</taxon>
    </lineage>
</organism>
<reference evidence="1 2" key="1">
    <citation type="submission" date="2019-01" db="EMBL/GenBank/DDBJ databases">
        <title>Insights into ecological role of a new deltaproteobacterial order Candidatus Sinidesulfobacterales (Sva0485) by metagenomics and metatranscriptomics.</title>
        <authorList>
            <person name="Tan S."/>
            <person name="Liu J."/>
            <person name="Fang Y."/>
            <person name="Hedlund B.P."/>
            <person name="Lian Z.H."/>
            <person name="Huang L.Y."/>
            <person name="Li J.T."/>
            <person name="Huang L.N."/>
            <person name="Li W.J."/>
            <person name="Jiang H.C."/>
            <person name="Dong H.L."/>
            <person name="Shu W.S."/>
        </authorList>
    </citation>
    <scope>NUCLEOTIDE SEQUENCE [LARGE SCALE GENOMIC DNA]</scope>
    <source>
        <strain evidence="1">AP3</strain>
    </source>
</reference>
<sequence>MSNYHKTVRGQDKNETKDIGLSRLTSPSCPVLCRLVTSCRFLKTFYINLEKLKKDKKVSTPDYASPE</sequence>
<evidence type="ECO:0000313" key="1">
    <source>
        <dbReference type="EMBL" id="RZD14313.1"/>
    </source>
</evidence>
<evidence type="ECO:0000313" key="2">
    <source>
        <dbReference type="Proteomes" id="UP000320813"/>
    </source>
</evidence>
<name>A0A519BAK5_9DELT</name>
<dbReference type="Proteomes" id="UP000320813">
    <property type="component" value="Unassembled WGS sequence"/>
</dbReference>
<comment type="caution">
    <text evidence="1">The sequence shown here is derived from an EMBL/GenBank/DDBJ whole genome shotgun (WGS) entry which is preliminary data.</text>
</comment>